<dbReference type="EMBL" id="CP061169">
    <property type="protein sequence ID" value="QPZ39247.1"/>
    <property type="molecule type" value="Genomic_DNA"/>
</dbReference>
<keyword evidence="2 6" id="KW-0540">Nuclease</keyword>
<dbReference type="RefSeq" id="WP_166988460.1">
    <property type="nucleotide sequence ID" value="NZ_CP061169.1"/>
</dbReference>
<feature type="domain" description="PIN" evidence="7">
    <location>
        <begin position="2"/>
        <end position="134"/>
    </location>
</feature>
<protein>
    <recommendedName>
        <fullName evidence="6">Ribonuclease VapC</fullName>
        <shortName evidence="6">RNase VapC</shortName>
        <ecNumber evidence="6">3.1.-.-</ecNumber>
    </recommendedName>
    <alternativeName>
        <fullName evidence="6">Toxin VapC</fullName>
    </alternativeName>
</protein>
<keyword evidence="4 6" id="KW-0378">Hydrolase</keyword>
<dbReference type="InterPro" id="IPR022907">
    <property type="entry name" value="VapC_family"/>
</dbReference>
<dbReference type="HAMAP" id="MF_00265">
    <property type="entry name" value="VapC_Nob1"/>
    <property type="match status" value="1"/>
</dbReference>
<keyword evidence="9" id="KW-1185">Reference proteome</keyword>
<comment type="similarity">
    <text evidence="6">Belongs to the PINc/VapC protein family.</text>
</comment>
<evidence type="ECO:0000313" key="8">
    <source>
        <dbReference type="EMBL" id="QPZ39247.1"/>
    </source>
</evidence>
<comment type="function">
    <text evidence="6">Toxic component of a toxin-antitoxin (TA) system. An RNase.</text>
</comment>
<proteinExistence type="inferred from homology"/>
<accession>A0ABX6YKD1</accession>
<dbReference type="Pfam" id="PF01850">
    <property type="entry name" value="PIN"/>
    <property type="match status" value="1"/>
</dbReference>
<dbReference type="InterPro" id="IPR002716">
    <property type="entry name" value="PIN_dom"/>
</dbReference>
<dbReference type="InterPro" id="IPR006226">
    <property type="entry name" value="Mtu_PIN"/>
</dbReference>
<dbReference type="NCBIfam" id="TIGR00028">
    <property type="entry name" value="Mtu_PIN_fam"/>
    <property type="match status" value="1"/>
</dbReference>
<evidence type="ECO:0000256" key="1">
    <source>
        <dbReference type="ARBA" id="ARBA00022649"/>
    </source>
</evidence>
<evidence type="ECO:0000256" key="5">
    <source>
        <dbReference type="ARBA" id="ARBA00022842"/>
    </source>
</evidence>
<evidence type="ECO:0000313" key="9">
    <source>
        <dbReference type="Proteomes" id="UP000662814"/>
    </source>
</evidence>
<dbReference type="Proteomes" id="UP000662814">
    <property type="component" value="Chromosome"/>
</dbReference>
<keyword evidence="5 6" id="KW-0460">Magnesium</keyword>
<evidence type="ECO:0000259" key="7">
    <source>
        <dbReference type="Pfam" id="PF01850"/>
    </source>
</evidence>
<keyword evidence="3 6" id="KW-0479">Metal-binding</keyword>
<keyword evidence="6" id="KW-0800">Toxin</keyword>
<dbReference type="Gene3D" id="3.40.50.1010">
    <property type="entry name" value="5'-nuclease"/>
    <property type="match status" value="1"/>
</dbReference>
<evidence type="ECO:0000256" key="4">
    <source>
        <dbReference type="ARBA" id="ARBA00022801"/>
    </source>
</evidence>
<dbReference type="EC" id="3.1.-.-" evidence="6"/>
<name>A0ABX6YKD1_9MICO</name>
<reference evidence="8 9" key="1">
    <citation type="submission" date="2020-12" db="EMBL/GenBank/DDBJ databases">
        <title>Microbacterium sp. HY060.</title>
        <authorList>
            <person name="Zhou J."/>
        </authorList>
    </citation>
    <scope>NUCLEOTIDE SEQUENCE [LARGE SCALE GENOMIC DNA]</scope>
    <source>
        <strain evidence="8 9">HY60</strain>
    </source>
</reference>
<feature type="binding site" evidence="6">
    <location>
        <position position="109"/>
    </location>
    <ligand>
        <name>Mg(2+)</name>
        <dbReference type="ChEBI" id="CHEBI:18420"/>
    </ligand>
</feature>
<gene>
    <name evidence="6" type="primary">vapC</name>
    <name evidence="8" type="ORF">HCR76_04065</name>
</gene>
<comment type="cofactor">
    <cofactor evidence="6">
        <name>Mg(2+)</name>
        <dbReference type="ChEBI" id="CHEBI:18420"/>
    </cofactor>
</comment>
<evidence type="ECO:0000256" key="3">
    <source>
        <dbReference type="ARBA" id="ARBA00022723"/>
    </source>
</evidence>
<dbReference type="SUPFAM" id="SSF88723">
    <property type="entry name" value="PIN domain-like"/>
    <property type="match status" value="1"/>
</dbReference>
<keyword evidence="1 6" id="KW-1277">Toxin-antitoxin system</keyword>
<organism evidence="8 9">
    <name type="scientific">Paramicrobacterium chengjingii</name>
    <dbReference type="NCBI Taxonomy" id="2769067"/>
    <lineage>
        <taxon>Bacteria</taxon>
        <taxon>Bacillati</taxon>
        <taxon>Actinomycetota</taxon>
        <taxon>Actinomycetes</taxon>
        <taxon>Micrococcales</taxon>
        <taxon>Microbacteriaceae</taxon>
        <taxon>Paramicrobacterium</taxon>
    </lineage>
</organism>
<feature type="binding site" evidence="6">
    <location>
        <position position="5"/>
    </location>
    <ligand>
        <name>Mg(2+)</name>
        <dbReference type="ChEBI" id="CHEBI:18420"/>
    </ligand>
</feature>
<evidence type="ECO:0000256" key="6">
    <source>
        <dbReference type="HAMAP-Rule" id="MF_00265"/>
    </source>
</evidence>
<dbReference type="InterPro" id="IPR029060">
    <property type="entry name" value="PIN-like_dom_sf"/>
</dbReference>
<sequence length="143" mass="15619">MILPDVNVLIYAFDEESPRHSEYARWLERAVISPEDIALFDPVLSGFVRIVTHPSIFAHPAPTPVALSFVTALVNSQSARWLRSSSDMWTTLNSFVLDDDGIRGNLVPDALIAAAAVAHGARIATSDRGFARFPGVNSFDPAR</sequence>
<evidence type="ECO:0000256" key="2">
    <source>
        <dbReference type="ARBA" id="ARBA00022722"/>
    </source>
</evidence>